<reference evidence="2" key="1">
    <citation type="submission" date="2020-02" db="EMBL/GenBank/DDBJ databases">
        <authorList>
            <person name="Meier V. D."/>
        </authorList>
    </citation>
    <scope>NUCLEOTIDE SEQUENCE</scope>
    <source>
        <strain evidence="2">AVDCRST_MAG13</strain>
    </source>
</reference>
<feature type="compositionally biased region" description="Basic residues" evidence="1">
    <location>
        <begin position="118"/>
        <end position="128"/>
    </location>
</feature>
<protein>
    <submittedName>
        <fullName evidence="2">Uncharacterized protein</fullName>
    </submittedName>
</protein>
<feature type="region of interest" description="Disordered" evidence="1">
    <location>
        <begin position="1"/>
        <end position="201"/>
    </location>
</feature>
<dbReference type="EMBL" id="CADCVO010000465">
    <property type="protein sequence ID" value="CAA9512726.1"/>
    <property type="molecule type" value="Genomic_DNA"/>
</dbReference>
<feature type="compositionally biased region" description="Basic residues" evidence="1">
    <location>
        <begin position="163"/>
        <end position="175"/>
    </location>
</feature>
<dbReference type="AlphaFoldDB" id="A0A6J4T3U7"/>
<accession>A0A6J4T3U7</accession>
<gene>
    <name evidence="2" type="ORF">AVDCRST_MAG13-2893</name>
</gene>
<feature type="compositionally biased region" description="Low complexity" evidence="1">
    <location>
        <begin position="176"/>
        <end position="201"/>
    </location>
</feature>
<feature type="compositionally biased region" description="Basic and acidic residues" evidence="1">
    <location>
        <begin position="34"/>
        <end position="43"/>
    </location>
</feature>
<feature type="compositionally biased region" description="Low complexity" evidence="1">
    <location>
        <begin position="150"/>
        <end position="159"/>
    </location>
</feature>
<organism evidence="2">
    <name type="scientific">uncultured Solirubrobacteraceae bacterium</name>
    <dbReference type="NCBI Taxonomy" id="1162706"/>
    <lineage>
        <taxon>Bacteria</taxon>
        <taxon>Bacillati</taxon>
        <taxon>Actinomycetota</taxon>
        <taxon>Thermoleophilia</taxon>
        <taxon>Solirubrobacterales</taxon>
        <taxon>Solirubrobacteraceae</taxon>
        <taxon>environmental samples</taxon>
    </lineage>
</organism>
<proteinExistence type="predicted"/>
<feature type="compositionally biased region" description="Basic residues" evidence="1">
    <location>
        <begin position="44"/>
        <end position="60"/>
    </location>
</feature>
<name>A0A6J4T3U7_9ACTN</name>
<evidence type="ECO:0000256" key="1">
    <source>
        <dbReference type="SAM" id="MobiDB-lite"/>
    </source>
</evidence>
<evidence type="ECO:0000313" key="2">
    <source>
        <dbReference type="EMBL" id="CAA9512726.1"/>
    </source>
</evidence>
<sequence>MGLAGQHGGADRRGRRGGQRRAPAGGRGPGGPARRGDRHDARGRAARGRARRAAARRRAVPARGVPPVPRGRGLRAHRLGPGRPRAPDPARPSRAVPGLPARSRGLRGARAPGDARTGHRGSARRPLRAPRAGLRPPAPARRPGARRLLGRAFGGPAAAEHPRRARGGRLRRAGRLARPAGPAGRAVGKPGAARAAHAAPGRARRAAAQTSFVMATTIPMSTTTMIAACV</sequence>